<reference evidence="2 3" key="1">
    <citation type="submission" date="2019-10" db="EMBL/GenBank/DDBJ databases">
        <title>Taxonomy of Antarctic Massilia spp.: description of Massilia rubra sp. nov., Massilia aquatica sp. nov., Massilia mucilaginosa sp. nov., Massilia frigida sp. nov. isolated from streams, lakes and regoliths.</title>
        <authorList>
            <person name="Holochova P."/>
            <person name="Sedlacek I."/>
            <person name="Kralova S."/>
            <person name="Maslanova I."/>
            <person name="Busse H.-J."/>
            <person name="Stankova E."/>
            <person name="Vrbovska V."/>
            <person name="Kovarovic V."/>
            <person name="Bartak M."/>
            <person name="Svec P."/>
            <person name="Pantucek R."/>
        </authorList>
    </citation>
    <scope>NUCLEOTIDE SEQUENCE [LARGE SCALE GENOMIC DNA]</scope>
    <source>
        <strain evidence="2 3">CCM 8733</strain>
    </source>
</reference>
<dbReference type="PANTHER" id="PTHR38731">
    <property type="entry name" value="LIPL45-RELATED LIPOPROTEIN-RELATED"/>
    <property type="match status" value="1"/>
</dbReference>
<evidence type="ECO:0000313" key="3">
    <source>
        <dbReference type="Proteomes" id="UP000609726"/>
    </source>
</evidence>
<organism evidence="2 3">
    <name type="scientific">Massilia mucilaginosa</name>
    <dbReference type="NCBI Taxonomy" id="2609282"/>
    <lineage>
        <taxon>Bacteria</taxon>
        <taxon>Pseudomonadati</taxon>
        <taxon>Pseudomonadota</taxon>
        <taxon>Betaproteobacteria</taxon>
        <taxon>Burkholderiales</taxon>
        <taxon>Oxalobacteraceae</taxon>
        <taxon>Telluria group</taxon>
        <taxon>Massilia</taxon>
    </lineage>
</organism>
<gene>
    <name evidence="2" type="ORF">F2P45_06115</name>
</gene>
<protein>
    <submittedName>
        <fullName evidence="2">Iron dicitrate transport regulator FecR</fullName>
    </submittedName>
</protein>
<accession>A0ABX0NP89</accession>
<dbReference type="InterPro" id="IPR006860">
    <property type="entry name" value="FecR"/>
</dbReference>
<evidence type="ECO:0000313" key="2">
    <source>
        <dbReference type="EMBL" id="NHZ88600.1"/>
    </source>
</evidence>
<proteinExistence type="predicted"/>
<feature type="domain" description="FecR protein" evidence="1">
    <location>
        <begin position="40"/>
        <end position="127"/>
    </location>
</feature>
<dbReference type="Proteomes" id="UP000609726">
    <property type="component" value="Unassembled WGS sequence"/>
</dbReference>
<dbReference type="PANTHER" id="PTHR38731:SF1">
    <property type="entry name" value="FECR PROTEIN DOMAIN-CONTAINING PROTEIN"/>
    <property type="match status" value="1"/>
</dbReference>
<dbReference type="EMBL" id="WHJH01000004">
    <property type="protein sequence ID" value="NHZ88600.1"/>
    <property type="molecule type" value="Genomic_DNA"/>
</dbReference>
<dbReference type="Pfam" id="PF04773">
    <property type="entry name" value="FecR"/>
    <property type="match status" value="1"/>
</dbReference>
<comment type="caution">
    <text evidence="2">The sequence shown here is derived from an EMBL/GenBank/DDBJ whole genome shotgun (WGS) entry which is preliminary data.</text>
</comment>
<keyword evidence="3" id="KW-1185">Reference proteome</keyword>
<sequence length="225" mass="23769">MAWAAQVAGTIVNLSGPLMVKKADGSVKVLGVKSEVEQGDTLVSEKNTYAQIRFIDNSEITLRPGTTFKIEAFAYETGKPEADSASFSLLQGGLRSLTGLLGKRNKEKFQLKTPTATIGIRGTTFVAQYVPPLTRSPVPQPVANSLSPGLHVFVIDGAIMLNNAGGSTNFSAGQFGFTPNMQTPALSVPSNPGLKFTPPPMFSIPTVLTTATGLAKPQTVDCEVR</sequence>
<name>A0ABX0NP89_9BURK</name>
<evidence type="ECO:0000259" key="1">
    <source>
        <dbReference type="Pfam" id="PF04773"/>
    </source>
</evidence>